<sequence>MIILIFWLLILSKMPESIDVYAADIRCLENERLFAASLLRLSAERRKSAAAAAVQNRRLSVGAGLLLNHALQKYGINGRMVKFWHNEYGKPFLSDYNIYFSLSHSGHYVFCAAGSEEVGADIQKNVRYNAHIIKRFFHQEEQAYIFSLPQSQQSREFFRLWTFKESCVKMLGSSLARELSSFSIDISEQTVAARANGNALPYTFTEYDINGYFAAVCSKAAYSAGSIQWVDFAK</sequence>
<dbReference type="Gene3D" id="3.90.470.20">
    <property type="entry name" value="4'-phosphopantetheinyl transferase domain"/>
    <property type="match status" value="2"/>
</dbReference>
<evidence type="ECO:0000256" key="1">
    <source>
        <dbReference type="ARBA" id="ARBA00010990"/>
    </source>
</evidence>
<dbReference type="EC" id="2.7.8.-" evidence="4"/>
<protein>
    <submittedName>
        <fullName evidence="4">4'-phosphopantetheinyl transferase</fullName>
        <ecNumber evidence="4">2.7.8.-</ecNumber>
    </submittedName>
</protein>
<accession>A0ABT9Y7D7</accession>
<dbReference type="Proteomes" id="UP001239167">
    <property type="component" value="Unassembled WGS sequence"/>
</dbReference>
<evidence type="ECO:0000259" key="3">
    <source>
        <dbReference type="Pfam" id="PF01648"/>
    </source>
</evidence>
<evidence type="ECO:0000256" key="2">
    <source>
        <dbReference type="ARBA" id="ARBA00022679"/>
    </source>
</evidence>
<organism evidence="4 5">
    <name type="scientific">Pectinatus haikarae</name>
    <dbReference type="NCBI Taxonomy" id="349096"/>
    <lineage>
        <taxon>Bacteria</taxon>
        <taxon>Bacillati</taxon>
        <taxon>Bacillota</taxon>
        <taxon>Negativicutes</taxon>
        <taxon>Selenomonadales</taxon>
        <taxon>Selenomonadaceae</taxon>
        <taxon>Pectinatus</taxon>
    </lineage>
</organism>
<dbReference type="PANTHER" id="PTHR12215:SF10">
    <property type="entry name" value="L-AMINOADIPATE-SEMIALDEHYDE DEHYDROGENASE-PHOSPHOPANTETHEINYL TRANSFERASE"/>
    <property type="match status" value="1"/>
</dbReference>
<proteinExistence type="inferred from homology"/>
<dbReference type="EMBL" id="JAUSUE010000007">
    <property type="protein sequence ID" value="MDQ0203621.1"/>
    <property type="molecule type" value="Genomic_DNA"/>
</dbReference>
<comment type="caution">
    <text evidence="4">The sequence shown here is derived from an EMBL/GenBank/DDBJ whole genome shotgun (WGS) entry which is preliminary data.</text>
</comment>
<dbReference type="GO" id="GO:0016740">
    <property type="term" value="F:transferase activity"/>
    <property type="evidence" value="ECO:0007669"/>
    <property type="project" value="UniProtKB-KW"/>
</dbReference>
<dbReference type="InterPro" id="IPR008278">
    <property type="entry name" value="4-PPantetheinyl_Trfase_dom"/>
</dbReference>
<evidence type="ECO:0000313" key="4">
    <source>
        <dbReference type="EMBL" id="MDQ0203621.1"/>
    </source>
</evidence>
<dbReference type="InterPro" id="IPR037143">
    <property type="entry name" value="4-PPantetheinyl_Trfase_dom_sf"/>
</dbReference>
<keyword evidence="5" id="KW-1185">Reference proteome</keyword>
<comment type="similarity">
    <text evidence="1">Belongs to the P-Pant transferase superfamily. Gsp/Sfp/HetI/AcpT family.</text>
</comment>
<dbReference type="SUPFAM" id="SSF56214">
    <property type="entry name" value="4'-phosphopantetheinyl transferase"/>
    <property type="match status" value="2"/>
</dbReference>
<dbReference type="Pfam" id="PF01648">
    <property type="entry name" value="ACPS"/>
    <property type="match status" value="1"/>
</dbReference>
<evidence type="ECO:0000313" key="5">
    <source>
        <dbReference type="Proteomes" id="UP001239167"/>
    </source>
</evidence>
<name>A0ABT9Y7D7_9FIRM</name>
<keyword evidence="2 4" id="KW-0808">Transferase</keyword>
<gene>
    <name evidence="4" type="ORF">J2S01_001337</name>
</gene>
<reference evidence="4 5" key="1">
    <citation type="submission" date="2023-07" db="EMBL/GenBank/DDBJ databases">
        <title>Genomic Encyclopedia of Type Strains, Phase IV (KMG-IV): sequencing the most valuable type-strain genomes for metagenomic binning, comparative biology and taxonomic classification.</title>
        <authorList>
            <person name="Goeker M."/>
        </authorList>
    </citation>
    <scope>NUCLEOTIDE SEQUENCE [LARGE SCALE GENOMIC DNA]</scope>
    <source>
        <strain evidence="4 5">DSM 16980</strain>
    </source>
</reference>
<dbReference type="InterPro" id="IPR050559">
    <property type="entry name" value="P-Pant_transferase_sf"/>
</dbReference>
<feature type="domain" description="4'-phosphopantetheinyl transferase" evidence="3">
    <location>
        <begin position="118"/>
        <end position="217"/>
    </location>
</feature>
<dbReference type="PANTHER" id="PTHR12215">
    <property type="entry name" value="PHOSPHOPANTETHEINE TRANSFERASE"/>
    <property type="match status" value="1"/>
</dbReference>